<evidence type="ECO:0000256" key="11">
    <source>
        <dbReference type="SAM" id="Phobius"/>
    </source>
</evidence>
<evidence type="ECO:0000256" key="6">
    <source>
        <dbReference type="ARBA" id="ARBA00022692"/>
    </source>
</evidence>
<comment type="caution">
    <text evidence="13">The sequence shown here is derived from an EMBL/GenBank/DDBJ whole genome shotgun (WGS) entry which is preliminary data.</text>
</comment>
<keyword evidence="3" id="KW-0813">Transport</keyword>
<keyword evidence="6 11" id="KW-0812">Transmembrane</keyword>
<dbReference type="GO" id="GO:0055085">
    <property type="term" value="P:transmembrane transport"/>
    <property type="evidence" value="ECO:0007669"/>
    <property type="project" value="InterPro"/>
</dbReference>
<evidence type="ECO:0000256" key="4">
    <source>
        <dbReference type="ARBA" id="ARBA00022475"/>
    </source>
</evidence>
<organism evidence="13 14">
    <name type="scientific">SAR86 cluster bacterium</name>
    <dbReference type="NCBI Taxonomy" id="2030880"/>
    <lineage>
        <taxon>Bacteria</taxon>
        <taxon>Pseudomonadati</taxon>
        <taxon>Pseudomonadota</taxon>
        <taxon>Gammaproteobacteria</taxon>
        <taxon>SAR86 cluster</taxon>
    </lineage>
</organism>
<evidence type="ECO:0000256" key="2">
    <source>
        <dbReference type="ARBA" id="ARBA00006555"/>
    </source>
</evidence>
<dbReference type="NCBIfam" id="TIGR01352">
    <property type="entry name" value="tonB_Cterm"/>
    <property type="match status" value="1"/>
</dbReference>
<name>A0A2A4X3L6_9GAMM</name>
<evidence type="ECO:0000256" key="3">
    <source>
        <dbReference type="ARBA" id="ARBA00022448"/>
    </source>
</evidence>
<dbReference type="GO" id="GO:0015031">
    <property type="term" value="P:protein transport"/>
    <property type="evidence" value="ECO:0007669"/>
    <property type="project" value="UniProtKB-KW"/>
</dbReference>
<keyword evidence="4" id="KW-1003">Cell membrane</keyword>
<dbReference type="PANTHER" id="PTHR33446">
    <property type="entry name" value="PROTEIN TONB-RELATED"/>
    <property type="match status" value="1"/>
</dbReference>
<gene>
    <name evidence="13" type="ORF">COB20_08675</name>
</gene>
<dbReference type="PANTHER" id="PTHR33446:SF11">
    <property type="entry name" value="TONB3"/>
    <property type="match status" value="1"/>
</dbReference>
<evidence type="ECO:0000256" key="5">
    <source>
        <dbReference type="ARBA" id="ARBA00022519"/>
    </source>
</evidence>
<dbReference type="GO" id="GO:0098797">
    <property type="term" value="C:plasma membrane protein complex"/>
    <property type="evidence" value="ECO:0007669"/>
    <property type="project" value="TreeGrafter"/>
</dbReference>
<dbReference type="Proteomes" id="UP000218767">
    <property type="component" value="Unassembled WGS sequence"/>
</dbReference>
<reference evidence="14" key="1">
    <citation type="submission" date="2017-08" db="EMBL/GenBank/DDBJ databases">
        <title>A dynamic microbial community with high functional redundancy inhabits the cold, oxic subseafloor aquifer.</title>
        <authorList>
            <person name="Tully B.J."/>
            <person name="Wheat C.G."/>
            <person name="Glazer B.T."/>
            <person name="Huber J.A."/>
        </authorList>
    </citation>
    <scope>NUCLEOTIDE SEQUENCE [LARGE SCALE GENOMIC DNA]</scope>
</reference>
<accession>A0A2A4X3L6</accession>
<dbReference type="SUPFAM" id="SSF74653">
    <property type="entry name" value="TolA/TonB C-terminal domain"/>
    <property type="match status" value="1"/>
</dbReference>
<dbReference type="InterPro" id="IPR051045">
    <property type="entry name" value="TonB-dependent_transducer"/>
</dbReference>
<sequence length="291" mass="32492">MATSDEDLSRERFGFTVFLSACVHAIIILGVGFTYLEELNSEPALEITMAQYRSEFAPDEADFLAQENQIGSGTLESAAAPSTPFKSDFNDEVIQEVVPVEQAPEIVNDIEMRDAAIISSIQNEQQVQQQLNELEPEDEKPLSEESTPDDLSLAIASLQAQLDLQRQAYAKRPRRYTISSASTKKSHDALYLDRWRRRIEAVGNINYPLAARQQQLYGSLRMLVALFPNGAVSEIQILQSSGHSLLDQAAVQIVNMAAPFDPFPEAMRAEADILEIIRTWRFHEGNALTSF</sequence>
<dbReference type="EMBL" id="NVUL01000047">
    <property type="protein sequence ID" value="PCI77272.1"/>
    <property type="molecule type" value="Genomic_DNA"/>
</dbReference>
<evidence type="ECO:0000259" key="12">
    <source>
        <dbReference type="PROSITE" id="PS52015"/>
    </source>
</evidence>
<evidence type="ECO:0000313" key="14">
    <source>
        <dbReference type="Proteomes" id="UP000218767"/>
    </source>
</evidence>
<dbReference type="Pfam" id="PF03544">
    <property type="entry name" value="TonB_C"/>
    <property type="match status" value="1"/>
</dbReference>
<feature type="domain" description="TonB C-terminal" evidence="12">
    <location>
        <begin position="192"/>
        <end position="289"/>
    </location>
</feature>
<keyword evidence="8 11" id="KW-1133">Transmembrane helix</keyword>
<comment type="subcellular location">
    <subcellularLocation>
        <location evidence="1">Cell inner membrane</location>
        <topology evidence="1">Single-pass membrane protein</topology>
        <orientation evidence="1">Periplasmic side</orientation>
    </subcellularLocation>
</comment>
<dbReference type="GO" id="GO:0031992">
    <property type="term" value="F:energy transducer activity"/>
    <property type="evidence" value="ECO:0007669"/>
    <property type="project" value="TreeGrafter"/>
</dbReference>
<dbReference type="PROSITE" id="PS52015">
    <property type="entry name" value="TONB_CTD"/>
    <property type="match status" value="1"/>
</dbReference>
<evidence type="ECO:0000256" key="10">
    <source>
        <dbReference type="SAM" id="MobiDB-lite"/>
    </source>
</evidence>
<evidence type="ECO:0000313" key="13">
    <source>
        <dbReference type="EMBL" id="PCI77272.1"/>
    </source>
</evidence>
<keyword evidence="9 11" id="KW-0472">Membrane</keyword>
<keyword evidence="5" id="KW-0997">Cell inner membrane</keyword>
<evidence type="ECO:0000256" key="9">
    <source>
        <dbReference type="ARBA" id="ARBA00023136"/>
    </source>
</evidence>
<dbReference type="InterPro" id="IPR006260">
    <property type="entry name" value="TonB/TolA_C"/>
</dbReference>
<feature type="region of interest" description="Disordered" evidence="10">
    <location>
        <begin position="127"/>
        <end position="147"/>
    </location>
</feature>
<keyword evidence="7" id="KW-0653">Protein transport</keyword>
<evidence type="ECO:0000256" key="1">
    <source>
        <dbReference type="ARBA" id="ARBA00004383"/>
    </source>
</evidence>
<protein>
    <recommendedName>
        <fullName evidence="12">TonB C-terminal domain-containing protein</fullName>
    </recommendedName>
</protein>
<comment type="similarity">
    <text evidence="2">Belongs to the TonB family.</text>
</comment>
<dbReference type="Gene3D" id="3.30.1150.10">
    <property type="match status" value="1"/>
</dbReference>
<evidence type="ECO:0000256" key="8">
    <source>
        <dbReference type="ARBA" id="ARBA00022989"/>
    </source>
</evidence>
<evidence type="ECO:0000256" key="7">
    <source>
        <dbReference type="ARBA" id="ARBA00022927"/>
    </source>
</evidence>
<proteinExistence type="inferred from homology"/>
<dbReference type="InterPro" id="IPR037682">
    <property type="entry name" value="TonB_C"/>
</dbReference>
<dbReference type="AlphaFoldDB" id="A0A2A4X3L6"/>
<feature type="transmembrane region" description="Helical" evidence="11">
    <location>
        <begin position="12"/>
        <end position="36"/>
    </location>
</feature>